<reference evidence="2 3" key="1">
    <citation type="submission" date="2016-11" db="EMBL/GenBank/DDBJ databases">
        <title>The macronuclear genome of Stentor coeruleus: a giant cell with tiny introns.</title>
        <authorList>
            <person name="Slabodnick M."/>
            <person name="Ruby J.G."/>
            <person name="Reiff S.B."/>
            <person name="Swart E.C."/>
            <person name="Gosai S."/>
            <person name="Prabakaran S."/>
            <person name="Witkowska E."/>
            <person name="Larue G.E."/>
            <person name="Fisher S."/>
            <person name="Freeman R.M."/>
            <person name="Gunawardena J."/>
            <person name="Chu W."/>
            <person name="Stover N.A."/>
            <person name="Gregory B.D."/>
            <person name="Nowacki M."/>
            <person name="Derisi J."/>
            <person name="Roy S.W."/>
            <person name="Marshall W.F."/>
            <person name="Sood P."/>
        </authorList>
    </citation>
    <scope>NUCLEOTIDE SEQUENCE [LARGE SCALE GENOMIC DNA]</scope>
    <source>
        <strain evidence="2">WM001</strain>
    </source>
</reference>
<name>A0A1R2C8U9_9CILI</name>
<comment type="caution">
    <text evidence="2">The sequence shown here is derived from an EMBL/GenBank/DDBJ whole genome shotgun (WGS) entry which is preliminary data.</text>
</comment>
<organism evidence="2 3">
    <name type="scientific">Stentor coeruleus</name>
    <dbReference type="NCBI Taxonomy" id="5963"/>
    <lineage>
        <taxon>Eukaryota</taxon>
        <taxon>Sar</taxon>
        <taxon>Alveolata</taxon>
        <taxon>Ciliophora</taxon>
        <taxon>Postciliodesmatophora</taxon>
        <taxon>Heterotrichea</taxon>
        <taxon>Heterotrichida</taxon>
        <taxon>Stentoridae</taxon>
        <taxon>Stentor</taxon>
    </lineage>
</organism>
<gene>
    <name evidence="2" type="ORF">SteCoe_13272</name>
</gene>
<accession>A0A1R2C8U9</accession>
<dbReference type="EMBL" id="MPUH01000237">
    <property type="protein sequence ID" value="OMJ85429.1"/>
    <property type="molecule type" value="Genomic_DNA"/>
</dbReference>
<evidence type="ECO:0000313" key="2">
    <source>
        <dbReference type="EMBL" id="OMJ85429.1"/>
    </source>
</evidence>
<keyword evidence="3" id="KW-1185">Reference proteome</keyword>
<feature type="region of interest" description="Disordered" evidence="1">
    <location>
        <begin position="82"/>
        <end position="105"/>
    </location>
</feature>
<dbReference type="AlphaFoldDB" id="A0A1R2C8U9"/>
<proteinExistence type="predicted"/>
<protein>
    <submittedName>
        <fullName evidence="2">Uncharacterized protein</fullName>
    </submittedName>
</protein>
<feature type="compositionally biased region" description="Polar residues" evidence="1">
    <location>
        <begin position="83"/>
        <end position="93"/>
    </location>
</feature>
<dbReference type="Proteomes" id="UP000187209">
    <property type="component" value="Unassembled WGS sequence"/>
</dbReference>
<evidence type="ECO:0000313" key="3">
    <source>
        <dbReference type="Proteomes" id="UP000187209"/>
    </source>
</evidence>
<sequence length="194" mass="22308">MDEEFKEINKIVRIPLLSRAGKAMKIPLPRSARKIVYSPKESFIPEIMTAEKAKGELKKIEAIKVKLLKESLRPKLMGCFKSVSRSSNPSVRKSPSGTVSPPPGSYNPKYEFMCPQIHGYIKYPKRIMVKSKSTKLNNLPRKTHSAFRDKNLEHKIDTSGFLLEHINDRHNKKINDRYTQEGFYTTRQAYTPLS</sequence>
<evidence type="ECO:0000256" key="1">
    <source>
        <dbReference type="SAM" id="MobiDB-lite"/>
    </source>
</evidence>